<evidence type="ECO:0000256" key="1">
    <source>
        <dbReference type="ARBA" id="ARBA00001929"/>
    </source>
</evidence>
<dbReference type="InterPro" id="IPR006067">
    <property type="entry name" value="NO2/SO3_Rdtase_4Fe4S_dom"/>
</dbReference>
<evidence type="ECO:0000256" key="13">
    <source>
        <dbReference type="ARBA" id="ARBA00023004"/>
    </source>
</evidence>
<dbReference type="Gene3D" id="3.30.390.30">
    <property type="match status" value="1"/>
</dbReference>
<dbReference type="Gene3D" id="2.102.10.10">
    <property type="entry name" value="Rieske [2Fe-2S] iron-sulphur domain"/>
    <property type="match status" value="1"/>
</dbReference>
<dbReference type="InterPro" id="IPR007419">
    <property type="entry name" value="BFD-like_2Fe2S-bd_dom"/>
</dbReference>
<evidence type="ECO:0000256" key="16">
    <source>
        <dbReference type="ARBA" id="ARBA00034078"/>
    </source>
</evidence>
<sequence>MPPNAVDMPSSSTAQKTIVIVGLGMAAVAFMEKLIAYDTKKEFCIKVFGDEPELAYNRVGLTQYFTHRDPDKQLMKPRSWYQENQIEAHIGDLVEEINTNKKMVRAKNASWVSYDICVIATGSSAAVPANAPTNMDGVFCYRTIEDLDNIIDWASRQDVQKATIIGGGLLGLEAAKAALDLDLKVSIYERADRLMCRQLDQEASKLLESEINKLGIITSIGYCPDQVVGGDVNPDTNKTRIRGIRMSTDPTEHSLVPTDMLIYSIGIRPRDQLCASSNGLLHLGPRGGIKVDECMATSAPDVYAIGECAAFNGMCYGLVAPCNDMADVVAKNLTRQQPNSRAIFKGNDMSTKLKLMGVYVASFGNVFPDASLKTQPLTYRDPFKSVYKKYIFTQDGKKLLGGIMVGDTNDYVKLLAFTRSGKPLDREPSELILGVQNGEAEGADSLPDDTQICSCFNIAKGDIRKAIREKGLTTVDQVKGFTKAGTGCGGCVPSVTEIFEAEMKALGKTVTNTVCRDFNYSRAELFTIVKVKGLRSYGDIVEHCAVDKNTLGCEVCKPTCASILASLYNENVLDAGRGALQETNDRYLANIQRGGLYSVVPRIAAGEITPDKLAVIAQVAKQYSLYTKITGAQRIDIFGARKEDLPDIWEIFVDAGMESGQAYGKALRAVKSCVGSTWCRFGQQDSVGCAIRLENRYKGIRSPHKLKGGVSGCIRECSEAQGKDFGLIATEQGYNVYVGGNGGTKPRHADLLISSVSEKDAFKYIDRFLMYYIRTADKLQRTARWIEKLPGGVDYLRKVIIDDHLGICEELDKQMEQLVDTYEDEWARIVKTPELKKRFQEFVNVDNSEAKEPMIEMIEERGQLRPADWPKQVDAMPSLEEQVKSESATLDWMHVGSADLYPKDEGRVVKMGDVQIAVFQTSKGDFYATQNMCSVKRDLVLSSGFIGELKKTSEDGQLDNSVYVSCPIHKKNFDLKTGKCLNGDAHSINTFNVKVENNQVYLLLPSINILNDVLGTGKYIIKRSMTSPTSSPTLAASALADRKTPVTSAGGKDSMDW</sequence>
<dbReference type="GO" id="GO:0046872">
    <property type="term" value="F:metal ion binding"/>
    <property type="evidence" value="ECO:0007669"/>
    <property type="project" value="UniProtKB-KW"/>
</dbReference>
<dbReference type="PRINTS" id="PR00411">
    <property type="entry name" value="PNDRDTASEI"/>
</dbReference>
<evidence type="ECO:0000256" key="17">
    <source>
        <dbReference type="ARBA" id="ARBA00050114"/>
    </source>
</evidence>
<evidence type="ECO:0000256" key="9">
    <source>
        <dbReference type="ARBA" id="ARBA00022714"/>
    </source>
</evidence>
<keyword evidence="11" id="KW-0274">FAD</keyword>
<evidence type="ECO:0000256" key="3">
    <source>
        <dbReference type="ARBA" id="ARBA00001974"/>
    </source>
</evidence>
<dbReference type="GO" id="GO:0042128">
    <property type="term" value="P:nitrate assimilation"/>
    <property type="evidence" value="ECO:0007669"/>
    <property type="project" value="UniProtKB-KW"/>
</dbReference>
<dbReference type="EC" id="1.7.1.4" evidence="19"/>
<accession>A0AAN7DJ87</accession>
<dbReference type="InterPro" id="IPR036136">
    <property type="entry name" value="Nit/Sulf_reduc_fer-like_dom_sf"/>
</dbReference>
<evidence type="ECO:0000313" key="24">
    <source>
        <dbReference type="Proteomes" id="UP001304243"/>
    </source>
</evidence>
<dbReference type="CDD" id="cd19943">
    <property type="entry name" value="NirB_Fer2_BFD-like_1"/>
    <property type="match status" value="1"/>
</dbReference>
<organism evidence="23 24">
    <name type="scientific">Mucor velutinosus</name>
    <dbReference type="NCBI Taxonomy" id="708070"/>
    <lineage>
        <taxon>Eukaryota</taxon>
        <taxon>Fungi</taxon>
        <taxon>Fungi incertae sedis</taxon>
        <taxon>Mucoromycota</taxon>
        <taxon>Mucoromycotina</taxon>
        <taxon>Mucoromycetes</taxon>
        <taxon>Mucorales</taxon>
        <taxon>Mucorineae</taxon>
        <taxon>Mucoraceae</taxon>
        <taxon>Mucor</taxon>
    </lineage>
</organism>
<keyword evidence="10" id="KW-0479">Metal-binding</keyword>
<dbReference type="NCBIfam" id="TIGR02378">
    <property type="entry name" value="nirD_assim_sml"/>
    <property type="match status" value="1"/>
</dbReference>
<evidence type="ECO:0000256" key="10">
    <source>
        <dbReference type="ARBA" id="ARBA00022723"/>
    </source>
</evidence>
<dbReference type="InterPro" id="IPR041854">
    <property type="entry name" value="BFD-like_2Fe2S-bd_dom_sf"/>
</dbReference>
<dbReference type="GO" id="GO:0015980">
    <property type="term" value="P:energy derivation by oxidation of organic compounds"/>
    <property type="evidence" value="ECO:0007669"/>
    <property type="project" value="UniProtKB-ARBA"/>
</dbReference>
<comment type="cofactor">
    <cofactor evidence="2">
        <name>[4Fe-4S] cluster</name>
        <dbReference type="ChEBI" id="CHEBI:49883"/>
    </cofactor>
</comment>
<comment type="catalytic activity">
    <reaction evidence="18">
        <text>NH4(+) + 3 NADP(+) + 2 H2O = nitrite + 3 NADPH + 5 H(+)</text>
        <dbReference type="Rhea" id="RHEA:24632"/>
        <dbReference type="ChEBI" id="CHEBI:15377"/>
        <dbReference type="ChEBI" id="CHEBI:15378"/>
        <dbReference type="ChEBI" id="CHEBI:16301"/>
        <dbReference type="ChEBI" id="CHEBI:28938"/>
        <dbReference type="ChEBI" id="CHEBI:57783"/>
        <dbReference type="ChEBI" id="CHEBI:58349"/>
        <dbReference type="EC" id="1.7.1.4"/>
    </reaction>
</comment>
<dbReference type="EMBL" id="JASEJX010000014">
    <property type="protein sequence ID" value="KAK4515936.1"/>
    <property type="molecule type" value="Genomic_DNA"/>
</dbReference>
<dbReference type="Pfam" id="PF03460">
    <property type="entry name" value="NIR_SIR_ferr"/>
    <property type="match status" value="1"/>
</dbReference>
<dbReference type="Pfam" id="PF18267">
    <property type="entry name" value="Rubredoxin_C"/>
    <property type="match status" value="1"/>
</dbReference>
<dbReference type="PANTHER" id="PTHR43809">
    <property type="entry name" value="NITRITE REDUCTASE (NADH) LARGE SUBUNIT"/>
    <property type="match status" value="1"/>
</dbReference>
<dbReference type="FunFam" id="3.30.413.10:FF:000007">
    <property type="entry name" value="Nitrite reductase [NAD(P)H] large subunit"/>
    <property type="match status" value="1"/>
</dbReference>
<comment type="pathway">
    <text evidence="4">Nitrogen metabolism; nitrate reduction (assimilation).</text>
</comment>
<dbReference type="Pfam" id="PF04324">
    <property type="entry name" value="Fer2_BFD"/>
    <property type="match status" value="1"/>
</dbReference>
<evidence type="ECO:0000256" key="8">
    <source>
        <dbReference type="ARBA" id="ARBA00022630"/>
    </source>
</evidence>
<dbReference type="GO" id="GO:0051539">
    <property type="term" value="F:4 iron, 4 sulfur cluster binding"/>
    <property type="evidence" value="ECO:0007669"/>
    <property type="project" value="UniProtKB-KW"/>
</dbReference>
<comment type="cofactor">
    <cofactor evidence="16">
        <name>[2Fe-2S] cluster</name>
        <dbReference type="ChEBI" id="CHEBI:190135"/>
    </cofactor>
</comment>
<dbReference type="Pfam" id="PF13806">
    <property type="entry name" value="Rieske_2"/>
    <property type="match status" value="1"/>
</dbReference>
<dbReference type="SUPFAM" id="SSF50022">
    <property type="entry name" value="ISP domain"/>
    <property type="match status" value="1"/>
</dbReference>
<dbReference type="Pfam" id="PF07992">
    <property type="entry name" value="Pyr_redox_2"/>
    <property type="match status" value="1"/>
</dbReference>
<reference evidence="23 24" key="1">
    <citation type="submission" date="2022-11" db="EMBL/GenBank/DDBJ databases">
        <title>Mucor velutinosus strain NIH1002 WGS.</title>
        <authorList>
            <person name="Subramanian P."/>
            <person name="Mullikin J.C."/>
            <person name="Segre J.A."/>
            <person name="Zelazny A.M."/>
        </authorList>
    </citation>
    <scope>NUCLEOTIDE SEQUENCE [LARGE SCALE GENOMIC DNA]</scope>
    <source>
        <strain evidence="23 24">NIH1002</strain>
    </source>
</reference>
<dbReference type="PROSITE" id="PS51296">
    <property type="entry name" value="RIESKE"/>
    <property type="match status" value="1"/>
</dbReference>
<dbReference type="GO" id="GO:0050661">
    <property type="term" value="F:NADP binding"/>
    <property type="evidence" value="ECO:0007669"/>
    <property type="project" value="InterPro"/>
</dbReference>
<dbReference type="PRINTS" id="PR00368">
    <property type="entry name" value="FADPNR"/>
</dbReference>
<dbReference type="Gene3D" id="1.10.10.1100">
    <property type="entry name" value="BFD-like [2Fe-2S]-binding domain"/>
    <property type="match status" value="1"/>
</dbReference>
<dbReference type="PANTHER" id="PTHR43809:SF1">
    <property type="entry name" value="NITRITE REDUCTASE (NADH) LARGE SUBUNIT"/>
    <property type="match status" value="1"/>
</dbReference>
<dbReference type="GeneID" id="89954582"/>
<dbReference type="AlphaFoldDB" id="A0AAN7DJ87"/>
<feature type="region of interest" description="Disordered" evidence="21">
    <location>
        <begin position="1026"/>
        <end position="1057"/>
    </location>
</feature>
<evidence type="ECO:0000256" key="15">
    <source>
        <dbReference type="ARBA" id="ARBA00023063"/>
    </source>
</evidence>
<keyword evidence="7" id="KW-0349">Heme</keyword>
<comment type="catalytic activity">
    <reaction evidence="17">
        <text>NH4(+) + 3 NAD(+) + 2 H2O = nitrite + 3 NADH + 5 H(+)</text>
        <dbReference type="Rhea" id="RHEA:24628"/>
        <dbReference type="ChEBI" id="CHEBI:15377"/>
        <dbReference type="ChEBI" id="CHEBI:15378"/>
        <dbReference type="ChEBI" id="CHEBI:16301"/>
        <dbReference type="ChEBI" id="CHEBI:28938"/>
        <dbReference type="ChEBI" id="CHEBI:57540"/>
        <dbReference type="ChEBI" id="CHEBI:57945"/>
        <dbReference type="EC" id="1.7.1.4"/>
    </reaction>
</comment>
<dbReference type="Pfam" id="PF01077">
    <property type="entry name" value="NIR_SIR"/>
    <property type="match status" value="1"/>
</dbReference>
<dbReference type="PRINTS" id="PR00397">
    <property type="entry name" value="SIROHAEM"/>
</dbReference>
<dbReference type="NCBIfam" id="TIGR02374">
    <property type="entry name" value="nitri_red_nirB"/>
    <property type="match status" value="1"/>
</dbReference>
<dbReference type="InterPro" id="IPR041575">
    <property type="entry name" value="Rubredoxin_C"/>
</dbReference>
<dbReference type="Gene3D" id="3.50.50.60">
    <property type="entry name" value="FAD/NAD(P)-binding domain"/>
    <property type="match status" value="2"/>
</dbReference>
<dbReference type="Proteomes" id="UP001304243">
    <property type="component" value="Unassembled WGS sequence"/>
</dbReference>
<dbReference type="InterPro" id="IPR036188">
    <property type="entry name" value="FAD/NAD-bd_sf"/>
</dbReference>
<dbReference type="InterPro" id="IPR017941">
    <property type="entry name" value="Rieske_2Fe-2S"/>
</dbReference>
<dbReference type="InterPro" id="IPR005117">
    <property type="entry name" value="NiRdtase/SiRdtase_haem-b_fer"/>
</dbReference>
<evidence type="ECO:0000256" key="14">
    <source>
        <dbReference type="ARBA" id="ARBA00023014"/>
    </source>
</evidence>
<keyword evidence="8" id="KW-0285">Flavoprotein</keyword>
<keyword evidence="9" id="KW-0001">2Fe-2S</keyword>
<comment type="similarity">
    <text evidence="5">Belongs to the nitrite and sulfite reductase 4Fe-4S domain family.</text>
</comment>
<keyword evidence="13" id="KW-0408">Iron</keyword>
<dbReference type="InterPro" id="IPR012744">
    <property type="entry name" value="Nitri_red_NirB"/>
</dbReference>
<dbReference type="InterPro" id="IPR036922">
    <property type="entry name" value="Rieske_2Fe-2S_sf"/>
</dbReference>
<name>A0AAN7DJ87_9FUNG</name>
<evidence type="ECO:0000256" key="2">
    <source>
        <dbReference type="ARBA" id="ARBA00001966"/>
    </source>
</evidence>
<dbReference type="SUPFAM" id="SSF56014">
    <property type="entry name" value="Nitrite and sulphite reductase 4Fe-4S domain-like"/>
    <property type="match status" value="1"/>
</dbReference>
<dbReference type="InterPro" id="IPR012748">
    <property type="entry name" value="Rieske-like_NirD"/>
</dbReference>
<protein>
    <recommendedName>
        <fullName evidence="20">Nitrite reductase [NAD(P)H]</fullName>
        <ecNumber evidence="19">1.7.1.4</ecNumber>
    </recommendedName>
</protein>
<evidence type="ECO:0000259" key="22">
    <source>
        <dbReference type="PROSITE" id="PS51296"/>
    </source>
</evidence>
<gene>
    <name evidence="23" type="ORF">ATC70_010896</name>
</gene>
<evidence type="ECO:0000256" key="7">
    <source>
        <dbReference type="ARBA" id="ARBA00022617"/>
    </source>
</evidence>
<keyword evidence="6" id="KW-0004">4Fe-4S</keyword>
<keyword evidence="15" id="KW-0534">Nitrate assimilation</keyword>
<dbReference type="SUPFAM" id="SSF51905">
    <property type="entry name" value="FAD/NAD(P)-binding domain"/>
    <property type="match status" value="2"/>
</dbReference>
<evidence type="ECO:0000256" key="4">
    <source>
        <dbReference type="ARBA" id="ARBA00005096"/>
    </source>
</evidence>
<dbReference type="InterPro" id="IPR023753">
    <property type="entry name" value="FAD/NAD-binding_dom"/>
</dbReference>
<comment type="cofactor">
    <cofactor evidence="1">
        <name>siroheme</name>
        <dbReference type="ChEBI" id="CHEBI:60052"/>
    </cofactor>
</comment>
<dbReference type="PROSITE" id="PS00365">
    <property type="entry name" value="NIR_SIR"/>
    <property type="match status" value="1"/>
</dbReference>
<dbReference type="GO" id="GO:0050660">
    <property type="term" value="F:flavin adenine dinucleotide binding"/>
    <property type="evidence" value="ECO:0007669"/>
    <property type="project" value="InterPro"/>
</dbReference>
<evidence type="ECO:0000256" key="6">
    <source>
        <dbReference type="ARBA" id="ARBA00022485"/>
    </source>
</evidence>
<keyword evidence="14" id="KW-0411">Iron-sulfur</keyword>
<proteinExistence type="inferred from homology"/>
<evidence type="ECO:0000313" key="23">
    <source>
        <dbReference type="EMBL" id="KAK4515936.1"/>
    </source>
</evidence>
<dbReference type="InterPro" id="IPR045854">
    <property type="entry name" value="NO2/SO3_Rdtase_4Fe4S_sf"/>
</dbReference>
<evidence type="ECO:0000256" key="12">
    <source>
        <dbReference type="ARBA" id="ARBA00023002"/>
    </source>
</evidence>
<evidence type="ECO:0000256" key="5">
    <source>
        <dbReference type="ARBA" id="ARBA00010429"/>
    </source>
</evidence>
<comment type="caution">
    <text evidence="23">The sequence shown here is derived from an EMBL/GenBank/DDBJ whole genome shotgun (WGS) entry which is preliminary data.</text>
</comment>
<dbReference type="GO" id="GO:0008942">
    <property type="term" value="F:nitrite reductase [NAD(P)H] activity"/>
    <property type="evidence" value="ECO:0007669"/>
    <property type="project" value="UniProtKB-EC"/>
</dbReference>
<dbReference type="FunFam" id="1.10.10.1100:FF:000002">
    <property type="entry name" value="Nitrite reductase large subunit"/>
    <property type="match status" value="1"/>
</dbReference>
<dbReference type="InterPro" id="IPR016156">
    <property type="entry name" value="FAD/NAD-linked_Rdtase_dimer_sf"/>
</dbReference>
<keyword evidence="24" id="KW-1185">Reference proteome</keyword>
<evidence type="ECO:0000256" key="11">
    <source>
        <dbReference type="ARBA" id="ARBA00022827"/>
    </source>
</evidence>
<comment type="cofactor">
    <cofactor evidence="3">
        <name>FAD</name>
        <dbReference type="ChEBI" id="CHEBI:57692"/>
    </cofactor>
</comment>
<keyword evidence="12" id="KW-0560">Oxidoreductase</keyword>
<dbReference type="InterPro" id="IPR052034">
    <property type="entry name" value="NasD-like"/>
</dbReference>
<evidence type="ECO:0000256" key="21">
    <source>
        <dbReference type="SAM" id="MobiDB-lite"/>
    </source>
</evidence>
<dbReference type="SUPFAM" id="SSF55124">
    <property type="entry name" value="Nitrite/Sulfite reductase N-terminal domain-like"/>
    <property type="match status" value="1"/>
</dbReference>
<feature type="domain" description="Rieske" evidence="22">
    <location>
        <begin position="892"/>
        <end position="1002"/>
    </location>
</feature>
<evidence type="ECO:0000256" key="20">
    <source>
        <dbReference type="ARBA" id="ARBA00070300"/>
    </source>
</evidence>
<evidence type="ECO:0000256" key="18">
    <source>
        <dbReference type="ARBA" id="ARBA00051413"/>
    </source>
</evidence>
<dbReference type="InterPro" id="IPR006066">
    <property type="entry name" value="NO2/SO3_Rdtase_FeS/sirohaem_BS"/>
</dbReference>
<dbReference type="Gene3D" id="3.30.413.10">
    <property type="entry name" value="Sulfite Reductase Hemoprotein, domain 1"/>
    <property type="match status" value="1"/>
</dbReference>
<dbReference type="NCBIfam" id="NF011565">
    <property type="entry name" value="PRK14989.1"/>
    <property type="match status" value="1"/>
</dbReference>
<evidence type="ECO:0000256" key="19">
    <source>
        <dbReference type="ARBA" id="ARBA00066907"/>
    </source>
</evidence>
<dbReference type="GO" id="GO:0051537">
    <property type="term" value="F:2 iron, 2 sulfur cluster binding"/>
    <property type="evidence" value="ECO:0007669"/>
    <property type="project" value="UniProtKB-KW"/>
</dbReference>
<dbReference type="GO" id="GO:0020037">
    <property type="term" value="F:heme binding"/>
    <property type="evidence" value="ECO:0007669"/>
    <property type="project" value="InterPro"/>
</dbReference>
<dbReference type="RefSeq" id="XP_064682602.1">
    <property type="nucleotide sequence ID" value="XM_064830100.1"/>
</dbReference>
<feature type="compositionally biased region" description="Low complexity" evidence="21">
    <location>
        <begin position="1026"/>
        <end position="1039"/>
    </location>
</feature>